<dbReference type="KEGG" id="mng:MNEG_3235"/>
<gene>
    <name evidence="3" type="ORF">MNEG_3235</name>
</gene>
<dbReference type="OrthoDB" id="676979at2759"/>
<dbReference type="SUPFAM" id="SSF52058">
    <property type="entry name" value="L domain-like"/>
    <property type="match status" value="1"/>
</dbReference>
<keyword evidence="2" id="KW-0732">Signal</keyword>
<keyword evidence="4" id="KW-1185">Reference proteome</keyword>
<evidence type="ECO:0000313" key="4">
    <source>
        <dbReference type="Proteomes" id="UP000054498"/>
    </source>
</evidence>
<dbReference type="Gene3D" id="3.80.10.10">
    <property type="entry name" value="Ribonuclease Inhibitor"/>
    <property type="match status" value="2"/>
</dbReference>
<comment type="subcellular location">
    <subcellularLocation>
        <location evidence="1">Cytoplasm</location>
        <location evidence="1">Cytoskeleton</location>
        <location evidence="1">Cilium axoneme</location>
    </subcellularLocation>
</comment>
<evidence type="ECO:0000313" key="3">
    <source>
        <dbReference type="EMBL" id="KIZ04727.1"/>
    </source>
</evidence>
<dbReference type="GO" id="GO:0005930">
    <property type="term" value="C:axoneme"/>
    <property type="evidence" value="ECO:0007669"/>
    <property type="project" value="UniProtKB-SubCell"/>
</dbReference>
<dbReference type="GeneID" id="25736113"/>
<proteinExistence type="predicted"/>
<dbReference type="RefSeq" id="XP_013903746.1">
    <property type="nucleotide sequence ID" value="XM_014048292.1"/>
</dbReference>
<dbReference type="Pfam" id="PF00560">
    <property type="entry name" value="LRR_1"/>
    <property type="match status" value="1"/>
</dbReference>
<feature type="chain" id="PRO_5002247611" evidence="2">
    <location>
        <begin position="27"/>
        <end position="707"/>
    </location>
</feature>
<dbReference type="EMBL" id="KK100616">
    <property type="protein sequence ID" value="KIZ04727.1"/>
    <property type="molecule type" value="Genomic_DNA"/>
</dbReference>
<feature type="signal peptide" evidence="2">
    <location>
        <begin position="1"/>
        <end position="26"/>
    </location>
</feature>
<dbReference type="PANTHER" id="PTHR46662">
    <property type="entry name" value="DI-GLUCOSE BINDING PROTEIN WITH LEUCINE-RICH REPEAT DOMAIN-CONTAINING PROTEIN"/>
    <property type="match status" value="1"/>
</dbReference>
<sequence length="707" mass="73580">MTPSHRPRGFPKAIAIVLIFGAATFARPAVGVAPSPGAARDGSSLETAQRISDLPGCGSDGSLQPATDTCNLQIKLSGGGATKWFTFAITQDTSLEMTVTIVARTTAGAVDTYPGESPTSAEPSHYGTNAGYNLSSPYDESPPASDTDYLYLAGRNRVVPGVYTLLVAAKSGTPVVQLQTKAVDSENAGDQPGWCGAFGRSLLTPSEDCEWTLQRCGHGPGTIEDNTTDPCHVPPNLCTTDGHLTQLILPLGGFNCGGTFPQALASFKSLRYVDLSYNVFNTTLAEVGRVVAQMPSLESLFLRGAGLRGPATCDLVGDRAHGSRKSLVLSNNPGISGPINPCFTSSAVLEELQLDSTGVEGALPPLAASSPLHFLYLGNVPGAGKLTGPIPPSYGAATRLQHLHLRGHALSGPLPPLPATLQLLDVAHNQLSGTFPDLSGAKGLDYIDVSNNNLGGALPRTMASDNPAMDYLDASNNRIGGRLDEVSLPSGLTYADLSGNVIGGGLWASTEAFGSLAQLRLSHNSISGPLKPSLAAAPALQHLDLSHNQLSGDLSPFAAAISRMSSNAIVEFNVSYNQLSGAVPDGLARLAVFDPLTVKSPDGTIQDRVFDLRGNRLVGYFPVFAAQAIPPMEAGCRCAYDIRLPGDAPLACPPVLFSPMPQAANVLKSSAPDMTCYADDGRGNMKQASSGGRWQAGLASLRPSCPL</sequence>
<dbReference type="InterPro" id="IPR032675">
    <property type="entry name" value="LRR_dom_sf"/>
</dbReference>
<protein>
    <submittedName>
        <fullName evidence="3">Polygalacturonase inhibitor 1</fullName>
    </submittedName>
</protein>
<organism evidence="3 4">
    <name type="scientific">Monoraphidium neglectum</name>
    <dbReference type="NCBI Taxonomy" id="145388"/>
    <lineage>
        <taxon>Eukaryota</taxon>
        <taxon>Viridiplantae</taxon>
        <taxon>Chlorophyta</taxon>
        <taxon>core chlorophytes</taxon>
        <taxon>Chlorophyceae</taxon>
        <taxon>CS clade</taxon>
        <taxon>Sphaeropleales</taxon>
        <taxon>Selenastraceae</taxon>
        <taxon>Monoraphidium</taxon>
    </lineage>
</organism>
<dbReference type="Proteomes" id="UP000054498">
    <property type="component" value="Unassembled WGS sequence"/>
</dbReference>
<dbReference type="STRING" id="145388.A0A0D2MW73"/>
<accession>A0A0D2MW73</accession>
<evidence type="ECO:0000256" key="1">
    <source>
        <dbReference type="ARBA" id="ARBA00004430"/>
    </source>
</evidence>
<evidence type="ECO:0000256" key="2">
    <source>
        <dbReference type="SAM" id="SignalP"/>
    </source>
</evidence>
<name>A0A0D2MW73_9CHLO</name>
<dbReference type="InterPro" id="IPR001611">
    <property type="entry name" value="Leu-rich_rpt"/>
</dbReference>
<dbReference type="PANTHER" id="PTHR46662:SF104">
    <property type="entry name" value="GPI-ANCHORED ADHESIN-LIKE PROTEIN PGA55-RELATED"/>
    <property type="match status" value="1"/>
</dbReference>
<dbReference type="AlphaFoldDB" id="A0A0D2MW73"/>
<reference evidence="3 4" key="1">
    <citation type="journal article" date="2013" name="BMC Genomics">
        <title>Reconstruction of the lipid metabolism for the microalga Monoraphidium neglectum from its genome sequence reveals characteristics suitable for biofuel production.</title>
        <authorList>
            <person name="Bogen C."/>
            <person name="Al-Dilaimi A."/>
            <person name="Albersmeier A."/>
            <person name="Wichmann J."/>
            <person name="Grundmann M."/>
            <person name="Rupp O."/>
            <person name="Lauersen K.J."/>
            <person name="Blifernez-Klassen O."/>
            <person name="Kalinowski J."/>
            <person name="Goesmann A."/>
            <person name="Mussgnug J.H."/>
            <person name="Kruse O."/>
        </authorList>
    </citation>
    <scope>NUCLEOTIDE SEQUENCE [LARGE SCALE GENOMIC DNA]</scope>
    <source>
        <strain evidence="3 4">SAG 48.87</strain>
    </source>
</reference>